<dbReference type="GeneTree" id="ENSGT00950000182812"/>
<dbReference type="PANTHER" id="PTHR45913:SF21">
    <property type="entry name" value="DUF4371 DOMAIN-CONTAINING PROTEIN"/>
    <property type="match status" value="1"/>
</dbReference>
<dbReference type="PANTHER" id="PTHR45913">
    <property type="entry name" value="EPM2A-INTERACTING PROTEIN 1"/>
    <property type="match status" value="1"/>
</dbReference>
<reference evidence="2" key="1">
    <citation type="submission" date="2011-10" db="EMBL/GenBank/DDBJ databases">
        <authorList>
            <consortium name="Soft-shell Turtle Genome Consortium"/>
        </authorList>
    </citation>
    <scope>NUCLEOTIDE SEQUENCE [LARGE SCALE GENOMIC DNA]</scope>
    <source>
        <strain evidence="2">Daiwa-1</strain>
    </source>
</reference>
<reference evidence="2" key="2">
    <citation type="journal article" date="2013" name="Nat. Genet.">
        <title>The draft genomes of soft-shell turtle and green sea turtle yield insights into the development and evolution of the turtle-specific body plan.</title>
        <authorList>
            <person name="Wang Z."/>
            <person name="Pascual-Anaya J."/>
            <person name="Zadissa A."/>
            <person name="Li W."/>
            <person name="Niimura Y."/>
            <person name="Huang Z."/>
            <person name="Li C."/>
            <person name="White S."/>
            <person name="Xiong Z."/>
            <person name="Fang D."/>
            <person name="Wang B."/>
            <person name="Ming Y."/>
            <person name="Chen Y."/>
            <person name="Zheng Y."/>
            <person name="Kuraku S."/>
            <person name="Pignatelli M."/>
            <person name="Herrero J."/>
            <person name="Beal K."/>
            <person name="Nozawa M."/>
            <person name="Li Q."/>
            <person name="Wang J."/>
            <person name="Zhang H."/>
            <person name="Yu L."/>
            <person name="Shigenobu S."/>
            <person name="Wang J."/>
            <person name="Liu J."/>
            <person name="Flicek P."/>
            <person name="Searle S."/>
            <person name="Wang J."/>
            <person name="Kuratani S."/>
            <person name="Yin Y."/>
            <person name="Aken B."/>
            <person name="Zhang G."/>
            <person name="Irie N."/>
        </authorList>
    </citation>
    <scope>NUCLEOTIDE SEQUENCE [LARGE SCALE GENOMIC DNA]</scope>
    <source>
        <strain evidence="2">Daiwa-1</strain>
    </source>
</reference>
<reference evidence="1" key="3">
    <citation type="submission" date="2025-08" db="UniProtKB">
        <authorList>
            <consortium name="Ensembl"/>
        </authorList>
    </citation>
    <scope>IDENTIFICATION</scope>
</reference>
<protein>
    <recommendedName>
        <fullName evidence="3">SPIN-DOC-like zinc-finger domain-containing protein</fullName>
    </recommendedName>
</protein>
<dbReference type="Proteomes" id="UP000007267">
    <property type="component" value="Unassembled WGS sequence"/>
</dbReference>
<accession>K7G7Y3</accession>
<dbReference type="HOGENOM" id="CLU_021316_5_1_1"/>
<sequence>RVFNPVWIMEFGFVEINGKSMCLLCQKTIAVLKKTNLQWHHESCHPEFKDSYPPDSNEGYQTQQDMLRSQVKGSDAVTVASFKVAWHIELQVSNSTVVRQIESILGDLFSKLLKDIESTEYFSLAMDKSTGRSRQLMIWVRFFHGKKYVEEMLTLLLLTCQTRGEVIYSMLMAFFEEPGKCTDLNKLTSTTTDGTPSMVGKEKGLFSFLKKKPVSRFFFISLQSAANQRGFLKSTMDSVTKTISFIAANALKQTIECETQYGDLAMLAEVRWLSQSKVLDSFMDLLPAVQMFLEAKDCQDLLSCLGLLTDMTRHLNALNLKLQGKGKLPSLMCNVSAFETKLALFADQLHEKDLTHFPILNSSDTAEISFTEYISDLKTEFSSRFPDVKSLKTVLEFTENPFSVEVKAVSPSAARFGVKRATFKDEMIELQNISILKARHMDEDTEIFWMIYAHTEMCQKKVLTCFGSTCVYESSFSSTGIIKSKLRASLTTDIWSTVSMLLQ</sequence>
<evidence type="ECO:0000313" key="1">
    <source>
        <dbReference type="Ensembl" id="ENSPSIP00000016394.1"/>
    </source>
</evidence>
<evidence type="ECO:0000313" key="2">
    <source>
        <dbReference type="Proteomes" id="UP000007267"/>
    </source>
</evidence>
<proteinExistence type="predicted"/>
<dbReference type="SUPFAM" id="SSF53098">
    <property type="entry name" value="Ribonuclease H-like"/>
    <property type="match status" value="1"/>
</dbReference>
<dbReference type="AlphaFoldDB" id="K7G7Y3"/>
<dbReference type="OMA" id="IRKDRIC"/>
<dbReference type="EMBL" id="AGCU01161843">
    <property type="status" value="NOT_ANNOTATED_CDS"/>
    <property type="molecule type" value="Genomic_DNA"/>
</dbReference>
<keyword evidence="2" id="KW-1185">Reference proteome</keyword>
<reference evidence="1" key="4">
    <citation type="submission" date="2025-09" db="UniProtKB">
        <authorList>
            <consortium name="Ensembl"/>
        </authorList>
    </citation>
    <scope>IDENTIFICATION</scope>
</reference>
<evidence type="ECO:0008006" key="3">
    <source>
        <dbReference type="Google" id="ProtNLM"/>
    </source>
</evidence>
<dbReference type="Ensembl" id="ENSPSIT00000016470.1">
    <property type="protein sequence ID" value="ENSPSIP00000016394.1"/>
    <property type="gene ID" value="ENSPSIG00000014610.1"/>
</dbReference>
<name>K7G7Y3_PELSI</name>
<dbReference type="eggNOG" id="ENOG502QS6T">
    <property type="taxonomic scope" value="Eukaryota"/>
</dbReference>
<dbReference type="InterPro" id="IPR012337">
    <property type="entry name" value="RNaseH-like_sf"/>
</dbReference>
<organism evidence="1 2">
    <name type="scientific">Pelodiscus sinensis</name>
    <name type="common">Chinese softshell turtle</name>
    <name type="synonym">Trionyx sinensis</name>
    <dbReference type="NCBI Taxonomy" id="13735"/>
    <lineage>
        <taxon>Eukaryota</taxon>
        <taxon>Metazoa</taxon>
        <taxon>Chordata</taxon>
        <taxon>Craniata</taxon>
        <taxon>Vertebrata</taxon>
        <taxon>Euteleostomi</taxon>
        <taxon>Archelosauria</taxon>
        <taxon>Testudinata</taxon>
        <taxon>Testudines</taxon>
        <taxon>Cryptodira</taxon>
        <taxon>Trionychia</taxon>
        <taxon>Trionychidae</taxon>
        <taxon>Pelodiscus</taxon>
    </lineage>
</organism>